<gene>
    <name evidence="3" type="ORF">TVAG_483210</name>
</gene>
<evidence type="ECO:0000313" key="4">
    <source>
        <dbReference type="Proteomes" id="UP000001542"/>
    </source>
</evidence>
<keyword evidence="3" id="KW-0238">DNA-binding</keyword>
<dbReference type="Gene3D" id="1.10.10.60">
    <property type="entry name" value="Homeodomain-like"/>
    <property type="match status" value="2"/>
</dbReference>
<dbReference type="VEuPathDB" id="TrichDB:TVAG_483210"/>
<reference evidence="3" key="2">
    <citation type="journal article" date="2007" name="Science">
        <title>Draft genome sequence of the sexually transmitted pathogen Trichomonas vaginalis.</title>
        <authorList>
            <person name="Carlton J.M."/>
            <person name="Hirt R.P."/>
            <person name="Silva J.C."/>
            <person name="Delcher A.L."/>
            <person name="Schatz M."/>
            <person name="Zhao Q."/>
            <person name="Wortman J.R."/>
            <person name="Bidwell S.L."/>
            <person name="Alsmark U.C.M."/>
            <person name="Besteiro S."/>
            <person name="Sicheritz-Ponten T."/>
            <person name="Noel C.J."/>
            <person name="Dacks J.B."/>
            <person name="Foster P.G."/>
            <person name="Simillion C."/>
            <person name="Van de Peer Y."/>
            <person name="Miranda-Saavedra D."/>
            <person name="Barton G.J."/>
            <person name="Westrop G.D."/>
            <person name="Mueller S."/>
            <person name="Dessi D."/>
            <person name="Fiori P.L."/>
            <person name="Ren Q."/>
            <person name="Paulsen I."/>
            <person name="Zhang H."/>
            <person name="Bastida-Corcuera F.D."/>
            <person name="Simoes-Barbosa A."/>
            <person name="Brown M.T."/>
            <person name="Hayes R.D."/>
            <person name="Mukherjee M."/>
            <person name="Okumura C.Y."/>
            <person name="Schneider R."/>
            <person name="Smith A.J."/>
            <person name="Vanacova S."/>
            <person name="Villalvazo M."/>
            <person name="Haas B.J."/>
            <person name="Pertea M."/>
            <person name="Feldblyum T.V."/>
            <person name="Utterback T.R."/>
            <person name="Shu C.L."/>
            <person name="Osoegawa K."/>
            <person name="de Jong P.J."/>
            <person name="Hrdy I."/>
            <person name="Horvathova L."/>
            <person name="Zubacova Z."/>
            <person name="Dolezal P."/>
            <person name="Malik S.B."/>
            <person name="Logsdon J.M. Jr."/>
            <person name="Henze K."/>
            <person name="Gupta A."/>
            <person name="Wang C.C."/>
            <person name="Dunne R.L."/>
            <person name="Upcroft J.A."/>
            <person name="Upcroft P."/>
            <person name="White O."/>
            <person name="Salzberg S.L."/>
            <person name="Tang P."/>
            <person name="Chiu C.-H."/>
            <person name="Lee Y.-S."/>
            <person name="Embley T.M."/>
            <person name="Coombs G.H."/>
            <person name="Mottram J.C."/>
            <person name="Tachezy J."/>
            <person name="Fraser-Liggett C.M."/>
            <person name="Johnson P.J."/>
        </authorList>
    </citation>
    <scope>NUCLEOTIDE SEQUENCE [LARGE SCALE GENOMIC DNA]</scope>
    <source>
        <strain evidence="3">G3</strain>
    </source>
</reference>
<keyword evidence="4" id="KW-1185">Reference proteome</keyword>
<evidence type="ECO:0000259" key="2">
    <source>
        <dbReference type="PROSITE" id="PS51294"/>
    </source>
</evidence>
<dbReference type="STRING" id="5722.A2FAM1"/>
<protein>
    <submittedName>
        <fullName evidence="3">Myb-like DNA-binding domain containing protein</fullName>
    </submittedName>
</protein>
<dbReference type="SMART" id="SM00717">
    <property type="entry name" value="SANT"/>
    <property type="match status" value="2"/>
</dbReference>
<dbReference type="InParanoid" id="A2FAM1"/>
<reference evidence="3" key="1">
    <citation type="submission" date="2006-10" db="EMBL/GenBank/DDBJ databases">
        <authorList>
            <person name="Amadeo P."/>
            <person name="Zhao Q."/>
            <person name="Wortman J."/>
            <person name="Fraser-Liggett C."/>
            <person name="Carlton J."/>
        </authorList>
    </citation>
    <scope>NUCLEOTIDE SEQUENCE</scope>
    <source>
        <strain evidence="3">G3</strain>
    </source>
</reference>
<dbReference type="InterPro" id="IPR001005">
    <property type="entry name" value="SANT/Myb"/>
</dbReference>
<feature type="domain" description="HTH myb-type" evidence="2">
    <location>
        <begin position="13"/>
        <end position="61"/>
    </location>
</feature>
<dbReference type="PANTHER" id="PTHR45614">
    <property type="entry name" value="MYB PROTEIN-RELATED"/>
    <property type="match status" value="1"/>
</dbReference>
<dbReference type="KEGG" id="tva:4755854"/>
<dbReference type="EMBL" id="DS113690">
    <property type="protein sequence ID" value="EAX98064.1"/>
    <property type="molecule type" value="Genomic_DNA"/>
</dbReference>
<dbReference type="GO" id="GO:0005634">
    <property type="term" value="C:nucleus"/>
    <property type="evidence" value="ECO:0000318"/>
    <property type="project" value="GO_Central"/>
</dbReference>
<dbReference type="SUPFAM" id="SSF46689">
    <property type="entry name" value="Homeodomain-like"/>
    <property type="match status" value="1"/>
</dbReference>
<dbReference type="VEuPathDB" id="TrichDB:TVAGG3_0187310"/>
<feature type="domain" description="Myb-like" evidence="1">
    <location>
        <begin position="58"/>
        <end position="108"/>
    </location>
</feature>
<dbReference type="GO" id="GO:0000981">
    <property type="term" value="F:DNA-binding transcription factor activity, RNA polymerase II-specific"/>
    <property type="evidence" value="ECO:0000318"/>
    <property type="project" value="GO_Central"/>
</dbReference>
<accession>A2FAM1</accession>
<feature type="domain" description="HTH myb-type" evidence="2">
    <location>
        <begin position="66"/>
        <end position="112"/>
    </location>
</feature>
<dbReference type="Pfam" id="PF00249">
    <property type="entry name" value="Myb_DNA-binding"/>
    <property type="match status" value="2"/>
</dbReference>
<dbReference type="OrthoDB" id="2143914at2759"/>
<dbReference type="Proteomes" id="UP000001542">
    <property type="component" value="Unassembled WGS sequence"/>
</dbReference>
<dbReference type="PROSITE" id="PS51294">
    <property type="entry name" value="HTH_MYB"/>
    <property type="match status" value="2"/>
</dbReference>
<dbReference type="InterPro" id="IPR009057">
    <property type="entry name" value="Homeodomain-like_sf"/>
</dbReference>
<dbReference type="PROSITE" id="PS50090">
    <property type="entry name" value="MYB_LIKE"/>
    <property type="match status" value="2"/>
</dbReference>
<dbReference type="GO" id="GO:0006355">
    <property type="term" value="P:regulation of DNA-templated transcription"/>
    <property type="evidence" value="ECO:0000318"/>
    <property type="project" value="GO_Central"/>
</dbReference>
<dbReference type="AlphaFoldDB" id="A2FAM1"/>
<evidence type="ECO:0000313" key="3">
    <source>
        <dbReference type="EMBL" id="EAX98064.1"/>
    </source>
</evidence>
<proteinExistence type="predicted"/>
<dbReference type="GO" id="GO:0000978">
    <property type="term" value="F:RNA polymerase II cis-regulatory region sequence-specific DNA binding"/>
    <property type="evidence" value="ECO:0000318"/>
    <property type="project" value="GO_Central"/>
</dbReference>
<organism evidence="3 4">
    <name type="scientific">Trichomonas vaginalis (strain ATCC PRA-98 / G3)</name>
    <dbReference type="NCBI Taxonomy" id="412133"/>
    <lineage>
        <taxon>Eukaryota</taxon>
        <taxon>Metamonada</taxon>
        <taxon>Parabasalia</taxon>
        <taxon>Trichomonadida</taxon>
        <taxon>Trichomonadidae</taxon>
        <taxon>Trichomonas</taxon>
    </lineage>
</organism>
<sequence length="164" mass="19400">MSDDEDKKYPMIKFTPEEDKELRRLIVEEKLKNWVTIASRMPGRNVHQCHDRWKNVLSKRRNSVVWTGDEDETLIQKYKILGRRWNKIQIYLPGHSVSQIKSRLQKLEKESTQSPETYIPPKQIEILRKNNLEAPAADPFDATNLETFFESIDFTSNDNEFGFD</sequence>
<dbReference type="InterPro" id="IPR017930">
    <property type="entry name" value="Myb_dom"/>
</dbReference>
<dbReference type="SMR" id="A2FAM1"/>
<dbReference type="RefSeq" id="XP_001310994.1">
    <property type="nucleotide sequence ID" value="XM_001310993.1"/>
</dbReference>
<evidence type="ECO:0000259" key="1">
    <source>
        <dbReference type="PROSITE" id="PS50090"/>
    </source>
</evidence>
<name>A2FAM1_TRIV3</name>
<dbReference type="InterPro" id="IPR050560">
    <property type="entry name" value="MYB_TF"/>
</dbReference>
<dbReference type="eggNOG" id="KOG0048">
    <property type="taxonomic scope" value="Eukaryota"/>
</dbReference>
<dbReference type="PANTHER" id="PTHR45614:SF253">
    <property type="entry name" value="CHROMOSOME UNDETERMINED SCAFFOLD_38, WHOLE GENOME SHOTGUN SEQUENCE"/>
    <property type="match status" value="1"/>
</dbReference>
<dbReference type="CDD" id="cd00167">
    <property type="entry name" value="SANT"/>
    <property type="match status" value="2"/>
</dbReference>
<feature type="domain" description="Myb-like" evidence="1">
    <location>
        <begin position="13"/>
        <end position="57"/>
    </location>
</feature>